<dbReference type="InterPro" id="IPR056953">
    <property type="entry name" value="CUT_N"/>
</dbReference>
<dbReference type="Pfam" id="PF25057">
    <property type="entry name" value="CUT_N"/>
    <property type="match status" value="1"/>
</dbReference>
<comment type="caution">
    <text evidence="4">The sequence shown here is derived from an EMBL/GenBank/DDBJ whole genome shotgun (WGS) entry which is preliminary data.</text>
</comment>
<evidence type="ECO:0000256" key="1">
    <source>
        <dbReference type="ARBA" id="ARBA00022460"/>
    </source>
</evidence>
<organism evidence="4 5">
    <name type="scientific">Caenorhabditis auriculariae</name>
    <dbReference type="NCBI Taxonomy" id="2777116"/>
    <lineage>
        <taxon>Eukaryota</taxon>
        <taxon>Metazoa</taxon>
        <taxon>Ecdysozoa</taxon>
        <taxon>Nematoda</taxon>
        <taxon>Chromadorea</taxon>
        <taxon>Rhabditida</taxon>
        <taxon>Rhabditina</taxon>
        <taxon>Rhabditomorpha</taxon>
        <taxon>Rhabditoidea</taxon>
        <taxon>Rhabditidae</taxon>
        <taxon>Peloderinae</taxon>
        <taxon>Caenorhabditis</taxon>
    </lineage>
</organism>
<keyword evidence="2" id="KW-0732">Signal</keyword>
<name>A0A8S1H243_9PELO</name>
<dbReference type="PANTHER" id="PTHR22907">
    <property type="entry name" value="GH04558P"/>
    <property type="match status" value="1"/>
</dbReference>
<feature type="domain" description="ZP" evidence="3">
    <location>
        <begin position="168"/>
        <end position="229"/>
    </location>
</feature>
<dbReference type="InterPro" id="IPR001507">
    <property type="entry name" value="ZP_dom"/>
</dbReference>
<evidence type="ECO:0000313" key="4">
    <source>
        <dbReference type="EMBL" id="CAD6188758.1"/>
    </source>
</evidence>
<keyword evidence="1" id="KW-0193">Cuticle</keyword>
<dbReference type="PROSITE" id="PS51034">
    <property type="entry name" value="ZP_2"/>
    <property type="match status" value="1"/>
</dbReference>
<keyword evidence="5" id="KW-1185">Reference proteome</keyword>
<proteinExistence type="predicted"/>
<dbReference type="OrthoDB" id="5839990at2759"/>
<evidence type="ECO:0000313" key="5">
    <source>
        <dbReference type="Proteomes" id="UP000835052"/>
    </source>
</evidence>
<dbReference type="EMBL" id="CAJGYM010000009">
    <property type="protein sequence ID" value="CAD6188758.1"/>
    <property type="molecule type" value="Genomic_DNA"/>
</dbReference>
<sequence length="229" mass="26084">MSKYRLDVVNEVVVEKTVTTNVKLDDITVLAILGGPASSSSVTRKISDFYSHIFLKAPQYHNLHESLLCKSALSNEKLGIVARYCIRHRLWDLAFSLYVEDLNRGSPNEIVWRECQKLKRTPEDISHFKKRSHLTRFMRLICAVVAAIVLQFCSAEYDNAVLGEPTVECADDYFEVKLETRSPFRGVAFVQSHLKDPSCRSQLATENPDRNASLRLTFDDCAVERRLSV</sequence>
<evidence type="ECO:0000256" key="2">
    <source>
        <dbReference type="ARBA" id="ARBA00022729"/>
    </source>
</evidence>
<evidence type="ECO:0000259" key="3">
    <source>
        <dbReference type="PROSITE" id="PS51034"/>
    </source>
</evidence>
<protein>
    <recommendedName>
        <fullName evidence="3">ZP domain-containing protein</fullName>
    </recommendedName>
</protein>
<accession>A0A8S1H243</accession>
<dbReference type="Proteomes" id="UP000835052">
    <property type="component" value="Unassembled WGS sequence"/>
</dbReference>
<dbReference type="InterPro" id="IPR051962">
    <property type="entry name" value="Cuticlin"/>
</dbReference>
<dbReference type="GO" id="GO:0042302">
    <property type="term" value="F:structural constituent of cuticle"/>
    <property type="evidence" value="ECO:0007669"/>
    <property type="project" value="UniProtKB-KW"/>
</dbReference>
<gene>
    <name evidence="4" type="ORF">CAUJ_LOCUS4677</name>
</gene>
<dbReference type="PANTHER" id="PTHR22907:SF11">
    <property type="entry name" value="CUTICLIN-5"/>
    <property type="match status" value="1"/>
</dbReference>
<dbReference type="AlphaFoldDB" id="A0A8S1H243"/>
<reference evidence="4" key="1">
    <citation type="submission" date="2020-10" db="EMBL/GenBank/DDBJ databases">
        <authorList>
            <person name="Kikuchi T."/>
        </authorList>
    </citation>
    <scope>NUCLEOTIDE SEQUENCE</scope>
    <source>
        <strain evidence="4">NKZ352</strain>
    </source>
</reference>